<evidence type="ECO:0000256" key="10">
    <source>
        <dbReference type="SAM" id="MobiDB-lite"/>
    </source>
</evidence>
<keyword evidence="4" id="KW-0949">S-adenosyl-L-methionine</keyword>
<feature type="region of interest" description="Disordered" evidence="10">
    <location>
        <begin position="177"/>
        <end position="200"/>
    </location>
</feature>
<dbReference type="InterPro" id="IPR038459">
    <property type="entry name" value="MT_TRM10-typ_sf"/>
</dbReference>
<dbReference type="EMBL" id="GDRN01064369">
    <property type="protein sequence ID" value="JAI64852.1"/>
    <property type="molecule type" value="Transcribed_RNA"/>
</dbReference>
<dbReference type="InterPro" id="IPR025812">
    <property type="entry name" value="Trm10_C_MTase_dom"/>
</dbReference>
<dbReference type="AlphaFoldDB" id="A0A0P4W896"/>
<evidence type="ECO:0000313" key="12">
    <source>
        <dbReference type="EMBL" id="JAI64849.1"/>
    </source>
</evidence>
<dbReference type="EMBL" id="GDRN01064372">
    <property type="protein sequence ID" value="JAI64849.1"/>
    <property type="molecule type" value="Transcribed_RNA"/>
</dbReference>
<dbReference type="PROSITE" id="PS51675">
    <property type="entry name" value="SAM_MT_TRM10"/>
    <property type="match status" value="1"/>
</dbReference>
<evidence type="ECO:0000256" key="7">
    <source>
        <dbReference type="ARBA" id="ARBA00023054"/>
    </source>
</evidence>
<dbReference type="GO" id="GO:0005654">
    <property type="term" value="C:nucleoplasm"/>
    <property type="evidence" value="ECO:0007669"/>
    <property type="project" value="TreeGrafter"/>
</dbReference>
<sequence>MLLPHNTGASVLARALLCAASRQAVLMCTLPPRCLPKSCTRAQCQGVHTGFTLEHARQHWWPAQQNQSGIARSYHVHQGVTACDMPQRNTENIIRKQAYSTSKAGGLDQASDMTEKEEVDLEALIELELELYRQEGFPVPSEITSPQWQELLTKGTVSARKKYLTFLFKNEMKRKNKRKLKDSIRKQKEEEERQKRENPVEEDRHIEYGLWKNSIFIKILETSVNHFYHTRVVQAMLHGQPLIVDLDFEEHMSSKERQNCAYQIQMMISANRKHEDPYSLEIHNAPPTLDTMARLERYIPPLYKPEYPLIINPKSYLQKYPKEQLVYLTPHCQEELLVYDHNAVYIIGGIVDKSSGEPLTLAKAKREGVRMQKLPLDRYLAWGIGNKCLTLNQIINIMLDFKMTGDWPHAFRHVPRRKLQLPPWNQQIKEEALLKKIQRRQRSSRNH</sequence>
<evidence type="ECO:0000256" key="8">
    <source>
        <dbReference type="ARBA" id="ARBA00023128"/>
    </source>
</evidence>
<keyword evidence="2" id="KW-0489">Methyltransferase</keyword>
<feature type="compositionally biased region" description="Basic and acidic residues" evidence="10">
    <location>
        <begin position="181"/>
        <end position="200"/>
    </location>
</feature>
<dbReference type="GO" id="GO:0070131">
    <property type="term" value="P:positive regulation of mitochondrial translation"/>
    <property type="evidence" value="ECO:0007669"/>
    <property type="project" value="TreeGrafter"/>
</dbReference>
<keyword evidence="6" id="KW-0809">Transit peptide</keyword>
<dbReference type="GO" id="GO:0032259">
    <property type="term" value="P:methylation"/>
    <property type="evidence" value="ECO:0007669"/>
    <property type="project" value="UniProtKB-KW"/>
</dbReference>
<keyword evidence="5" id="KW-0819">tRNA processing</keyword>
<evidence type="ECO:0000259" key="11">
    <source>
        <dbReference type="PROSITE" id="PS51675"/>
    </source>
</evidence>
<dbReference type="CDD" id="cd18102">
    <property type="entry name" value="Trm10_MRRP1"/>
    <property type="match status" value="1"/>
</dbReference>
<evidence type="ECO:0000256" key="4">
    <source>
        <dbReference type="ARBA" id="ARBA00022691"/>
    </source>
</evidence>
<evidence type="ECO:0000256" key="1">
    <source>
        <dbReference type="ARBA" id="ARBA00004173"/>
    </source>
</evidence>
<evidence type="ECO:0000256" key="6">
    <source>
        <dbReference type="ARBA" id="ARBA00022946"/>
    </source>
</evidence>
<dbReference type="InterPro" id="IPR007356">
    <property type="entry name" value="tRNA_m1G_MeTrfase_euk"/>
</dbReference>
<name>A0A0P4W896_SCYOL</name>
<reference evidence="12" key="1">
    <citation type="submission" date="2015-09" db="EMBL/GenBank/DDBJ databases">
        <title>Scylla olivacea transcriptome.</title>
        <authorList>
            <person name="Ikhwanuddin M."/>
        </authorList>
    </citation>
    <scope>NUCLEOTIDE SEQUENCE</scope>
</reference>
<dbReference type="GO" id="GO:0000049">
    <property type="term" value="F:tRNA binding"/>
    <property type="evidence" value="ECO:0007669"/>
    <property type="project" value="TreeGrafter"/>
</dbReference>
<dbReference type="GO" id="GO:0005739">
    <property type="term" value="C:mitochondrion"/>
    <property type="evidence" value="ECO:0007669"/>
    <property type="project" value="UniProtKB-SubCell"/>
</dbReference>
<dbReference type="PANTHER" id="PTHR13563">
    <property type="entry name" value="TRNA (GUANINE-9-) METHYLTRANSFERASE"/>
    <property type="match status" value="1"/>
</dbReference>
<keyword evidence="8" id="KW-0496">Mitochondrion</keyword>
<dbReference type="PANTHER" id="PTHR13563:SF5">
    <property type="entry name" value="TRNA METHYLTRANSFERASE 10 HOMOLOG C"/>
    <property type="match status" value="1"/>
</dbReference>
<organism evidence="12">
    <name type="scientific">Scylla olivacea</name>
    <name type="common">Orange mud crab</name>
    <name type="synonym">Cancer olivacea</name>
    <dbReference type="NCBI Taxonomy" id="85551"/>
    <lineage>
        <taxon>Eukaryota</taxon>
        <taxon>Metazoa</taxon>
        <taxon>Ecdysozoa</taxon>
        <taxon>Arthropoda</taxon>
        <taxon>Crustacea</taxon>
        <taxon>Multicrustacea</taxon>
        <taxon>Malacostraca</taxon>
        <taxon>Eumalacostraca</taxon>
        <taxon>Eucarida</taxon>
        <taxon>Decapoda</taxon>
        <taxon>Pleocyemata</taxon>
        <taxon>Brachyura</taxon>
        <taxon>Eubrachyura</taxon>
        <taxon>Portunoidea</taxon>
        <taxon>Portunidae</taxon>
        <taxon>Portuninae</taxon>
        <taxon>Scylla</taxon>
    </lineage>
</organism>
<accession>A0A0P4W896</accession>
<keyword evidence="7" id="KW-0175">Coiled coil</keyword>
<evidence type="ECO:0000256" key="2">
    <source>
        <dbReference type="ARBA" id="ARBA00022603"/>
    </source>
</evidence>
<dbReference type="GO" id="GO:0097745">
    <property type="term" value="P:mitochondrial tRNA 5'-end processing"/>
    <property type="evidence" value="ECO:0007669"/>
    <property type="project" value="TreeGrafter"/>
</dbReference>
<dbReference type="InterPro" id="IPR028564">
    <property type="entry name" value="MT_TRM10-typ"/>
</dbReference>
<evidence type="ECO:0000256" key="3">
    <source>
        <dbReference type="ARBA" id="ARBA00022679"/>
    </source>
</evidence>
<dbReference type="Gene3D" id="3.40.1280.30">
    <property type="match status" value="1"/>
</dbReference>
<proteinExistence type="predicted"/>
<dbReference type="EMBL" id="GDRN01064371">
    <property type="protein sequence ID" value="JAI64850.1"/>
    <property type="molecule type" value="Transcribed_RNA"/>
</dbReference>
<protein>
    <recommendedName>
        <fullName evidence="9">RNA (guanine-9-)-methyltransferase domain-containing protein 1</fullName>
    </recommendedName>
</protein>
<evidence type="ECO:0000256" key="9">
    <source>
        <dbReference type="ARBA" id="ARBA00029803"/>
    </source>
</evidence>
<feature type="domain" description="SAM-dependent MTase TRM10-type" evidence="11">
    <location>
        <begin position="228"/>
        <end position="421"/>
    </location>
</feature>
<comment type="subcellular location">
    <subcellularLocation>
        <location evidence="1">Mitochondrion</location>
    </subcellularLocation>
</comment>
<dbReference type="GO" id="GO:0008168">
    <property type="term" value="F:methyltransferase activity"/>
    <property type="evidence" value="ECO:0007669"/>
    <property type="project" value="UniProtKB-KW"/>
</dbReference>
<evidence type="ECO:0000256" key="5">
    <source>
        <dbReference type="ARBA" id="ARBA00022694"/>
    </source>
</evidence>
<keyword evidence="3" id="KW-0808">Transferase</keyword>